<evidence type="ECO:0000259" key="2">
    <source>
        <dbReference type="SMART" id="SM00822"/>
    </source>
</evidence>
<dbReference type="Pfam" id="PF00106">
    <property type="entry name" value="adh_short"/>
    <property type="match status" value="1"/>
</dbReference>
<comment type="similarity">
    <text evidence="1">Belongs to the short-chain dehydrogenases/reductases (SDR) family.</text>
</comment>
<dbReference type="InterPro" id="IPR020904">
    <property type="entry name" value="Sc_DH/Rdtase_CS"/>
</dbReference>
<evidence type="ECO:0000313" key="4">
    <source>
        <dbReference type="Proteomes" id="UP000316993"/>
    </source>
</evidence>
<accession>A0A543LK74</accession>
<protein>
    <submittedName>
        <fullName evidence="3">Ribitol 2-dehydrogenase</fullName>
    </submittedName>
</protein>
<organism evidence="3 4">
    <name type="scientific">Acidovorax temperans</name>
    <dbReference type="NCBI Taxonomy" id="80878"/>
    <lineage>
        <taxon>Bacteria</taxon>
        <taxon>Pseudomonadati</taxon>
        <taxon>Pseudomonadota</taxon>
        <taxon>Betaproteobacteria</taxon>
        <taxon>Burkholderiales</taxon>
        <taxon>Comamonadaceae</taxon>
        <taxon>Acidovorax</taxon>
    </lineage>
</organism>
<dbReference type="EMBL" id="VFPV01000001">
    <property type="protein sequence ID" value="TQN07682.1"/>
    <property type="molecule type" value="Genomic_DNA"/>
</dbReference>
<dbReference type="Proteomes" id="UP000316993">
    <property type="component" value="Unassembled WGS sequence"/>
</dbReference>
<feature type="domain" description="Ketoreductase" evidence="2">
    <location>
        <begin position="17"/>
        <end position="193"/>
    </location>
</feature>
<dbReference type="SUPFAM" id="SSF51735">
    <property type="entry name" value="NAD(P)-binding Rossmann-fold domains"/>
    <property type="match status" value="1"/>
</dbReference>
<name>A0A543LK74_9BURK</name>
<reference evidence="3 4" key="1">
    <citation type="submission" date="2019-06" db="EMBL/GenBank/DDBJ databases">
        <title>Genomic Encyclopedia of Archaeal and Bacterial Type Strains, Phase II (KMG-II): from individual species to whole genera.</title>
        <authorList>
            <person name="Goeker M."/>
        </authorList>
    </citation>
    <scope>NUCLEOTIDE SEQUENCE [LARGE SCALE GENOMIC DNA]</scope>
    <source>
        <strain evidence="3 4">DSM 7270</strain>
    </source>
</reference>
<evidence type="ECO:0000256" key="1">
    <source>
        <dbReference type="ARBA" id="ARBA00006484"/>
    </source>
</evidence>
<dbReference type="CDD" id="cd05233">
    <property type="entry name" value="SDR_c"/>
    <property type="match status" value="1"/>
</dbReference>
<dbReference type="AlphaFoldDB" id="A0A543LK74"/>
<dbReference type="InterPro" id="IPR036291">
    <property type="entry name" value="NAD(P)-bd_dom_sf"/>
</dbReference>
<dbReference type="PRINTS" id="PR00081">
    <property type="entry name" value="GDHRDH"/>
</dbReference>
<evidence type="ECO:0000313" key="3">
    <source>
        <dbReference type="EMBL" id="TQN07682.1"/>
    </source>
</evidence>
<dbReference type="InterPro" id="IPR002347">
    <property type="entry name" value="SDR_fam"/>
</dbReference>
<proteinExistence type="inferred from homology"/>
<comment type="caution">
    <text evidence="3">The sequence shown here is derived from an EMBL/GenBank/DDBJ whole genome shotgun (WGS) entry which is preliminary data.</text>
</comment>
<sequence>MTAMTASVTPGQELHGKVAAVTGAASGIGFASAQALADAGARVVLIDRDEAALARACAAIGERALPLVLDLLDAKQCASLLQRTLALAGPLDIFHANAGLYVGGDLVDADPDAIDRMLNLNVNVVMKNVHNVLPHMIERGTGDIIVTSSLAAHFPTPWEPVYASSKWAVNCFVQTVRRQVFKHGIRVGSISPGPVITSLLADWPEEKLAEAKASGSLIEAAEVANVVLFMLTRPRGMTIRDVVMMPTHFDL</sequence>
<dbReference type="InterPro" id="IPR057326">
    <property type="entry name" value="KR_dom"/>
</dbReference>
<dbReference type="Gene3D" id="3.40.50.720">
    <property type="entry name" value="NAD(P)-binding Rossmann-like Domain"/>
    <property type="match status" value="1"/>
</dbReference>
<dbReference type="FunFam" id="3.40.50.720:FF:000084">
    <property type="entry name" value="Short-chain dehydrogenase reductase"/>
    <property type="match status" value="1"/>
</dbReference>
<dbReference type="SMART" id="SM00822">
    <property type="entry name" value="PKS_KR"/>
    <property type="match status" value="1"/>
</dbReference>
<dbReference type="PROSITE" id="PS00061">
    <property type="entry name" value="ADH_SHORT"/>
    <property type="match status" value="1"/>
</dbReference>
<dbReference type="PANTHER" id="PTHR43975">
    <property type="entry name" value="ZGC:101858"/>
    <property type="match status" value="1"/>
</dbReference>
<gene>
    <name evidence="3" type="ORF">BDD18_0821</name>
</gene>
<dbReference type="PANTHER" id="PTHR43975:SF2">
    <property type="entry name" value="EG:BACR7A4.14 PROTEIN-RELATED"/>
    <property type="match status" value="1"/>
</dbReference>